<dbReference type="EMBL" id="CP004005">
    <property type="protein sequence ID" value="AGH17262.1"/>
    <property type="molecule type" value="Genomic_DNA"/>
</dbReference>
<keyword evidence="3" id="KW-1185">Reference proteome</keyword>
<organism evidence="2 3">
    <name type="scientific">Candidatus Liberibacter asiaticus str. gxpsy</name>
    <dbReference type="NCBI Taxonomy" id="1174529"/>
    <lineage>
        <taxon>Bacteria</taxon>
        <taxon>Pseudomonadati</taxon>
        <taxon>Pseudomonadota</taxon>
        <taxon>Alphaproteobacteria</taxon>
        <taxon>Hyphomicrobiales</taxon>
        <taxon>Rhizobiaceae</taxon>
        <taxon>Liberibacter</taxon>
    </lineage>
</organism>
<sequence>MKTQRRITSGKGDFRESATENIPPSIKGKGEMVG</sequence>
<name>A0ABM5NGU5_LIBAS</name>
<evidence type="ECO:0000313" key="3">
    <source>
        <dbReference type="Proteomes" id="UP000011820"/>
    </source>
</evidence>
<proteinExistence type="predicted"/>
<feature type="region of interest" description="Disordered" evidence="1">
    <location>
        <begin position="1"/>
        <end position="34"/>
    </location>
</feature>
<accession>A0ABM5NGU5</accession>
<evidence type="ECO:0000313" key="2">
    <source>
        <dbReference type="EMBL" id="AGH17262.1"/>
    </source>
</evidence>
<evidence type="ECO:0000256" key="1">
    <source>
        <dbReference type="SAM" id="MobiDB-lite"/>
    </source>
</evidence>
<reference evidence="2 3" key="1">
    <citation type="journal article" date="2013" name="Genome Announc.">
        <title>Complete Genome Sequence of a Chinese Strain of 'Candidatus Liberibacter asiaticus'.</title>
        <authorList>
            <person name="Lin H."/>
            <person name="Han C.S."/>
            <person name="Liu B."/>
            <person name="Lou B."/>
            <person name="Bai X."/>
            <person name="Deng C."/>
            <person name="Civerolo E.L."/>
            <person name="Gupta G."/>
        </authorList>
    </citation>
    <scope>NUCLEOTIDE SEQUENCE [LARGE SCALE GENOMIC DNA]</scope>
    <source>
        <strain evidence="3">gxpsy</strain>
    </source>
</reference>
<gene>
    <name evidence="2" type="ORF">WSI_04460</name>
</gene>
<protein>
    <submittedName>
        <fullName evidence="2">Uncharacterized protein</fullName>
    </submittedName>
</protein>
<dbReference type="Proteomes" id="UP000011820">
    <property type="component" value="Chromosome"/>
</dbReference>